<dbReference type="InterPro" id="IPR012340">
    <property type="entry name" value="NA-bd_OB-fold"/>
</dbReference>
<dbReference type="Gene3D" id="2.40.50.140">
    <property type="entry name" value="Nucleic acid-binding proteins"/>
    <property type="match status" value="1"/>
</dbReference>
<evidence type="ECO:0000256" key="6">
    <source>
        <dbReference type="ARBA" id="ARBA00023125"/>
    </source>
</evidence>
<evidence type="ECO:0000313" key="10">
    <source>
        <dbReference type="EMBL" id="TFK32015.1"/>
    </source>
</evidence>
<feature type="region of interest" description="Disordered" evidence="9">
    <location>
        <begin position="316"/>
        <end position="359"/>
    </location>
</feature>
<sequence>MSSTATVTVAAKSISKSTDRYSVIQLSPSKRRCLSDEGCRKPTTQELWAWTLTPDAVAPCSLRDVLQMKENDTEDNSDFFWLGRVPCRTVKVVGMVIGVQAYEKRVIYSIDDGTSVVDCNHLQMPPPKTVQSKSQPPKKPEPEPLPKPIAYVGQFVRVIGKVQRKFDSRQIIIERIVRCSSANDELNHCRAVRELHRMTYSLDEPFSIPPLPTLPPPPMTPARIQEPSTPSTVVSDSESSATYSPTKSEAGQLVCLSFSFETPQKLRHPSRLHSRDLTDNTFRIYMKHYMDHAPDFTPEPVRESDYDSDMAVGTSLTLVPSTPTKPSRHRHEDHTPRAKITAGTSESTPRPRVPALRFGGSEPIYSTTVSSAKPQSNIRGFTLSYLRRVPELRELAKRVVKRRIKEERKKAKETGASQKRRTALESNIGPKMKRLFQWAIVLLLKEGGVVLWDGESRPILDNPCSEMSRLWRSSNSTIGADSTVFSVTSGTIREIDDDELSDPGVDEEIYLPLKPAYLAVEVEKAIKALSDAAEKMRHNASDPRVLTGGFTKDSILSFMKKDDRWRHIGDWHVEDALKFLELEGRAWCIGKGRWVLTL</sequence>
<dbReference type="AlphaFoldDB" id="A0A5C3LHA6"/>
<evidence type="ECO:0000256" key="2">
    <source>
        <dbReference type="ARBA" id="ARBA00004574"/>
    </source>
</evidence>
<evidence type="ECO:0000313" key="11">
    <source>
        <dbReference type="Proteomes" id="UP000308652"/>
    </source>
</evidence>
<evidence type="ECO:0000256" key="9">
    <source>
        <dbReference type="SAM" id="MobiDB-lite"/>
    </source>
</evidence>
<dbReference type="Proteomes" id="UP000308652">
    <property type="component" value="Unassembled WGS sequence"/>
</dbReference>
<accession>A0A5C3LHA6</accession>
<evidence type="ECO:0000256" key="8">
    <source>
        <dbReference type="ARBA" id="ARBA00030039"/>
    </source>
</evidence>
<feature type="region of interest" description="Disordered" evidence="9">
    <location>
        <begin position="223"/>
        <end position="246"/>
    </location>
</feature>
<proteinExistence type="predicted"/>
<name>A0A5C3LHA6_9AGAR</name>
<gene>
    <name evidence="10" type="ORF">BDQ12DRAFT_617837</name>
</gene>
<evidence type="ECO:0000256" key="5">
    <source>
        <dbReference type="ARBA" id="ARBA00022895"/>
    </source>
</evidence>
<keyword evidence="4" id="KW-0158">Chromosome</keyword>
<dbReference type="PANTHER" id="PTHR13989">
    <property type="entry name" value="REPLICATION PROTEIN A-RELATED"/>
    <property type="match status" value="1"/>
</dbReference>
<feature type="compositionally biased region" description="Polar residues" evidence="9">
    <location>
        <begin position="226"/>
        <end position="246"/>
    </location>
</feature>
<feature type="region of interest" description="Disordered" evidence="9">
    <location>
        <begin position="122"/>
        <end position="146"/>
    </location>
</feature>
<keyword evidence="11" id="KW-1185">Reference proteome</keyword>
<evidence type="ECO:0000256" key="3">
    <source>
        <dbReference type="ARBA" id="ARBA00017411"/>
    </source>
</evidence>
<dbReference type="GO" id="GO:0000781">
    <property type="term" value="C:chromosome, telomeric region"/>
    <property type="evidence" value="ECO:0007669"/>
    <property type="project" value="UniProtKB-SubCell"/>
</dbReference>
<keyword evidence="7" id="KW-0539">Nucleus</keyword>
<feature type="compositionally biased region" description="Polar residues" evidence="9">
    <location>
        <begin position="316"/>
        <end position="325"/>
    </location>
</feature>
<organism evidence="10 11">
    <name type="scientific">Crucibulum laeve</name>
    <dbReference type="NCBI Taxonomy" id="68775"/>
    <lineage>
        <taxon>Eukaryota</taxon>
        <taxon>Fungi</taxon>
        <taxon>Dikarya</taxon>
        <taxon>Basidiomycota</taxon>
        <taxon>Agaricomycotina</taxon>
        <taxon>Agaricomycetes</taxon>
        <taxon>Agaricomycetidae</taxon>
        <taxon>Agaricales</taxon>
        <taxon>Agaricineae</taxon>
        <taxon>Nidulariaceae</taxon>
        <taxon>Crucibulum</taxon>
    </lineage>
</organism>
<evidence type="ECO:0000256" key="4">
    <source>
        <dbReference type="ARBA" id="ARBA00022454"/>
    </source>
</evidence>
<dbReference type="GO" id="GO:0005634">
    <property type="term" value="C:nucleus"/>
    <property type="evidence" value="ECO:0007669"/>
    <property type="project" value="UniProtKB-SubCell"/>
</dbReference>
<evidence type="ECO:0000256" key="7">
    <source>
        <dbReference type="ARBA" id="ARBA00023242"/>
    </source>
</evidence>
<keyword evidence="6" id="KW-0238">DNA-binding</keyword>
<dbReference type="InterPro" id="IPR040260">
    <property type="entry name" value="RFA2-like"/>
</dbReference>
<keyword evidence="5" id="KW-0779">Telomere</keyword>
<dbReference type="SUPFAM" id="SSF50249">
    <property type="entry name" value="Nucleic acid-binding proteins"/>
    <property type="match status" value="1"/>
</dbReference>
<protein>
    <recommendedName>
        <fullName evidence="3">CST complex subunit STN1</fullName>
    </recommendedName>
    <alternativeName>
        <fullName evidence="8">Suppressor of cdc thirteen homolog</fullName>
    </alternativeName>
</protein>
<evidence type="ECO:0000256" key="1">
    <source>
        <dbReference type="ARBA" id="ARBA00004123"/>
    </source>
</evidence>
<comment type="subcellular location">
    <subcellularLocation>
        <location evidence="2">Chromosome</location>
        <location evidence="2">Telomere</location>
    </subcellularLocation>
    <subcellularLocation>
        <location evidence="1">Nucleus</location>
    </subcellularLocation>
</comment>
<dbReference type="GO" id="GO:0003677">
    <property type="term" value="F:DNA binding"/>
    <property type="evidence" value="ECO:0007669"/>
    <property type="project" value="UniProtKB-KW"/>
</dbReference>
<dbReference type="STRING" id="68775.A0A5C3LHA6"/>
<reference evidence="10 11" key="1">
    <citation type="journal article" date="2019" name="Nat. Ecol. Evol.">
        <title>Megaphylogeny resolves global patterns of mushroom evolution.</title>
        <authorList>
            <person name="Varga T."/>
            <person name="Krizsan K."/>
            <person name="Foldi C."/>
            <person name="Dima B."/>
            <person name="Sanchez-Garcia M."/>
            <person name="Sanchez-Ramirez S."/>
            <person name="Szollosi G.J."/>
            <person name="Szarkandi J.G."/>
            <person name="Papp V."/>
            <person name="Albert L."/>
            <person name="Andreopoulos W."/>
            <person name="Angelini C."/>
            <person name="Antonin V."/>
            <person name="Barry K.W."/>
            <person name="Bougher N.L."/>
            <person name="Buchanan P."/>
            <person name="Buyck B."/>
            <person name="Bense V."/>
            <person name="Catcheside P."/>
            <person name="Chovatia M."/>
            <person name="Cooper J."/>
            <person name="Damon W."/>
            <person name="Desjardin D."/>
            <person name="Finy P."/>
            <person name="Geml J."/>
            <person name="Haridas S."/>
            <person name="Hughes K."/>
            <person name="Justo A."/>
            <person name="Karasinski D."/>
            <person name="Kautmanova I."/>
            <person name="Kiss B."/>
            <person name="Kocsube S."/>
            <person name="Kotiranta H."/>
            <person name="LaButti K.M."/>
            <person name="Lechner B.E."/>
            <person name="Liimatainen K."/>
            <person name="Lipzen A."/>
            <person name="Lukacs Z."/>
            <person name="Mihaltcheva S."/>
            <person name="Morgado L.N."/>
            <person name="Niskanen T."/>
            <person name="Noordeloos M.E."/>
            <person name="Ohm R.A."/>
            <person name="Ortiz-Santana B."/>
            <person name="Ovrebo C."/>
            <person name="Racz N."/>
            <person name="Riley R."/>
            <person name="Savchenko A."/>
            <person name="Shiryaev A."/>
            <person name="Soop K."/>
            <person name="Spirin V."/>
            <person name="Szebenyi C."/>
            <person name="Tomsovsky M."/>
            <person name="Tulloss R.E."/>
            <person name="Uehling J."/>
            <person name="Grigoriev I.V."/>
            <person name="Vagvolgyi C."/>
            <person name="Papp T."/>
            <person name="Martin F.M."/>
            <person name="Miettinen O."/>
            <person name="Hibbett D.S."/>
            <person name="Nagy L.G."/>
        </authorList>
    </citation>
    <scope>NUCLEOTIDE SEQUENCE [LARGE SCALE GENOMIC DNA]</scope>
    <source>
        <strain evidence="10 11">CBS 166.37</strain>
    </source>
</reference>
<dbReference type="PANTHER" id="PTHR13989:SF33">
    <property type="entry name" value="CST COMPLEX SUBUNIT STN1"/>
    <property type="match status" value="1"/>
</dbReference>
<dbReference type="EMBL" id="ML213690">
    <property type="protein sequence ID" value="TFK32015.1"/>
    <property type="molecule type" value="Genomic_DNA"/>
</dbReference>
<dbReference type="OrthoDB" id="77828at2759"/>